<organism evidence="1 2">
    <name type="scientific">Acidithiobacillus ferruginosus</name>
    <dbReference type="NCBI Taxonomy" id="3063951"/>
    <lineage>
        <taxon>Bacteria</taxon>
        <taxon>Pseudomonadati</taxon>
        <taxon>Pseudomonadota</taxon>
        <taxon>Acidithiobacillia</taxon>
        <taxon>Acidithiobacillales</taxon>
        <taxon>Acidithiobacillaceae</taxon>
        <taxon>Acidithiobacillus</taxon>
    </lineage>
</organism>
<proteinExistence type="predicted"/>
<dbReference type="Proteomes" id="UP001196097">
    <property type="component" value="Chromosome"/>
</dbReference>
<evidence type="ECO:0000313" key="2">
    <source>
        <dbReference type="Proteomes" id="UP001196097"/>
    </source>
</evidence>
<name>A0ACD5IG14_9PROT</name>
<protein>
    <submittedName>
        <fullName evidence="1">Uncharacterized protein</fullName>
    </submittedName>
</protein>
<gene>
    <name evidence="1" type="ORF">HF292_011490</name>
</gene>
<dbReference type="EMBL" id="CP130946">
    <property type="protein sequence ID" value="XRP72415.1"/>
    <property type="molecule type" value="Genomic_DNA"/>
</dbReference>
<evidence type="ECO:0000313" key="1">
    <source>
        <dbReference type="EMBL" id="XRP72415.1"/>
    </source>
</evidence>
<keyword evidence="2" id="KW-1185">Reference proteome</keyword>
<reference evidence="1 2" key="1">
    <citation type="journal article" date="2021" name="ISME J.">
        <title>Genomic evolution of the class Acidithiobacillia: deep-branching Proteobacteria living in extreme acidic conditions.</title>
        <authorList>
            <person name="Moya-Beltran A."/>
            <person name="Beard S."/>
            <person name="Rojas-Villalobos C."/>
            <person name="Issotta F."/>
            <person name="Gallardo Y."/>
            <person name="Ulloa R."/>
            <person name="Giaveno A."/>
            <person name="Degli Esposti M."/>
            <person name="Johnson D.B."/>
            <person name="Quatrini R."/>
        </authorList>
    </citation>
    <scope>NUCLEOTIDE SEQUENCE [LARGE SCALE GENOMIC DNA]</scope>
    <source>
        <strain evidence="1 2">CF3</strain>
    </source>
</reference>
<accession>A0ACD5IG14</accession>
<sequence length="332" mass="37366">MTSYLITDDELDMLYGQPWSAQLAYFRAIRPYMDYTTRIVGLKRRISRRSIREELEVPEQRGRHCDEQATITMDGVRHALEVLKKCGVIEQLPYDKQLVFRLPCAHKDRSVSRMSPRSAPDEHPTMSTRTDTQQKPNKSGTSSEMSPWMSPRSTPETLEGMSPLHPVSGKIKDKKPYTEADASVSPSPVGSRTQGPSPTGPQRQAPLLPPVALSNTTPAPEPTPKVTKPRISTLPVWEAYSAAYQERYGIAPVRNSTINGQLAHLVRRLDDEAPAVARYYLDLEDPYYRREGHSVGALLKHCEQLRTLWKRAEQRRVSPSAALNPDDVVIAL</sequence>